<organism evidence="1 2">
    <name type="scientific">Chryseobacterium suipulveris</name>
    <dbReference type="NCBI Taxonomy" id="2929800"/>
    <lineage>
        <taxon>Bacteria</taxon>
        <taxon>Pseudomonadati</taxon>
        <taxon>Bacteroidota</taxon>
        <taxon>Flavobacteriia</taxon>
        <taxon>Flavobacteriales</taxon>
        <taxon>Weeksellaceae</taxon>
        <taxon>Chryseobacterium group</taxon>
        <taxon>Chryseobacterium</taxon>
    </lineage>
</organism>
<dbReference type="Proteomes" id="UP000831460">
    <property type="component" value="Chromosome"/>
</dbReference>
<dbReference type="EMBL" id="CP094532">
    <property type="protein sequence ID" value="UOE40952.1"/>
    <property type="molecule type" value="Genomic_DNA"/>
</dbReference>
<evidence type="ECO:0008006" key="3">
    <source>
        <dbReference type="Google" id="ProtNLM"/>
    </source>
</evidence>
<evidence type="ECO:0000313" key="2">
    <source>
        <dbReference type="Proteomes" id="UP000831460"/>
    </source>
</evidence>
<name>A0ABY4BRY1_9FLAO</name>
<sequence length="141" mass="15688">MKKALFPALIFLLVSCGKESSALTVKAEVPENPVGEIQIKDSNTKEIEEVETISLPLNKTILLYNDKGEKLSLEFKEEGDEKFVVAKRGNRPSLKMTLEDGDHHTEVYEKDGSVLMISDHGKKAVYTGTDGVDEVFVPRIH</sequence>
<reference evidence="1 2" key="1">
    <citation type="submission" date="2022-03" db="EMBL/GenBank/DDBJ databases">
        <title>Chryseobacterium sp. isolated from particulate matters in swine house.</title>
        <authorList>
            <person name="Won M."/>
            <person name="Kim S.-J."/>
            <person name="Kwon S.-W."/>
        </authorList>
    </citation>
    <scope>NUCLEOTIDE SEQUENCE [LARGE SCALE GENOMIC DNA]</scope>
    <source>
        <strain evidence="1 2">SC2-2</strain>
    </source>
</reference>
<gene>
    <name evidence="1" type="ORF">MTP09_13765</name>
</gene>
<evidence type="ECO:0000313" key="1">
    <source>
        <dbReference type="EMBL" id="UOE40952.1"/>
    </source>
</evidence>
<keyword evidence="2" id="KW-1185">Reference proteome</keyword>
<accession>A0ABY4BRY1</accession>
<dbReference type="RefSeq" id="WP_243549121.1">
    <property type="nucleotide sequence ID" value="NZ_CP094532.1"/>
</dbReference>
<protein>
    <recommendedName>
        <fullName evidence="3">Lysozyme inhibitor</fullName>
    </recommendedName>
</protein>
<dbReference type="PROSITE" id="PS51257">
    <property type="entry name" value="PROKAR_LIPOPROTEIN"/>
    <property type="match status" value="1"/>
</dbReference>
<proteinExistence type="predicted"/>